<accession>A0A1H1ZD98</accession>
<reference evidence="3 4" key="1">
    <citation type="submission" date="2016-10" db="EMBL/GenBank/DDBJ databases">
        <authorList>
            <person name="de Groot N.N."/>
        </authorList>
    </citation>
    <scope>NUCLEOTIDE SEQUENCE [LARGE SCALE GENOMIC DNA]</scope>
    <source>
        <strain evidence="3 4">DSM 21800</strain>
    </source>
</reference>
<organism evidence="3 4">
    <name type="scientific">Microlunatus soli</name>
    <dbReference type="NCBI Taxonomy" id="630515"/>
    <lineage>
        <taxon>Bacteria</taxon>
        <taxon>Bacillati</taxon>
        <taxon>Actinomycetota</taxon>
        <taxon>Actinomycetes</taxon>
        <taxon>Propionibacteriales</taxon>
        <taxon>Propionibacteriaceae</taxon>
        <taxon>Microlunatus</taxon>
    </lineage>
</organism>
<dbReference type="PRINTS" id="PR00080">
    <property type="entry name" value="SDRFAMILY"/>
</dbReference>
<dbReference type="AlphaFoldDB" id="A0A1H1ZD98"/>
<dbReference type="PANTHER" id="PTHR24321:SF8">
    <property type="entry name" value="ESTRADIOL 17-BETA-DEHYDROGENASE 8-RELATED"/>
    <property type="match status" value="1"/>
</dbReference>
<evidence type="ECO:0000313" key="4">
    <source>
        <dbReference type="Proteomes" id="UP000199103"/>
    </source>
</evidence>
<dbReference type="Pfam" id="PF13561">
    <property type="entry name" value="adh_short_C2"/>
    <property type="match status" value="1"/>
</dbReference>
<comment type="similarity">
    <text evidence="1">Belongs to the short-chain dehydrogenases/reductases (SDR) family.</text>
</comment>
<dbReference type="GO" id="GO:0016491">
    <property type="term" value="F:oxidoreductase activity"/>
    <property type="evidence" value="ECO:0007669"/>
    <property type="project" value="UniProtKB-KW"/>
</dbReference>
<dbReference type="Gene3D" id="3.40.50.720">
    <property type="entry name" value="NAD(P)-binding Rossmann-like Domain"/>
    <property type="match status" value="1"/>
</dbReference>
<name>A0A1H1ZD98_9ACTN</name>
<keyword evidence="4" id="KW-1185">Reference proteome</keyword>
<dbReference type="InterPro" id="IPR036291">
    <property type="entry name" value="NAD(P)-bd_dom_sf"/>
</dbReference>
<gene>
    <name evidence="3" type="ORF">SAMN04489812_5140</name>
</gene>
<dbReference type="FunFam" id="3.40.50.720:FF:000084">
    <property type="entry name" value="Short-chain dehydrogenase reductase"/>
    <property type="match status" value="1"/>
</dbReference>
<evidence type="ECO:0000256" key="1">
    <source>
        <dbReference type="ARBA" id="ARBA00006484"/>
    </source>
</evidence>
<proteinExistence type="inferred from homology"/>
<dbReference type="EMBL" id="LT629772">
    <property type="protein sequence ID" value="SDT31537.1"/>
    <property type="molecule type" value="Genomic_DNA"/>
</dbReference>
<protein>
    <submittedName>
        <fullName evidence="3">NAD(P)-dependent dehydrogenase, short-chain alcohol dehydrogenase family</fullName>
    </submittedName>
</protein>
<keyword evidence="2" id="KW-0560">Oxidoreductase</keyword>
<dbReference type="InterPro" id="IPR020904">
    <property type="entry name" value="Sc_DH/Rdtase_CS"/>
</dbReference>
<dbReference type="SUPFAM" id="SSF51735">
    <property type="entry name" value="NAD(P)-binding Rossmann-fold domains"/>
    <property type="match status" value="1"/>
</dbReference>
<sequence length="257" mass="26885">MPDRQVSLVTGAASGIGRAAAIAFADRGDDVVLADVDADGLTATADLLRNAAGPQAVIDAVPVDVSDERSVGDLLGHVRSQHGRLDYAFNNAGIEQQRATIVDCTEDNWDRTIAIDLKGIWLSMKHEILLMRESTTGGGDAAIVNTSSVVGSRGVFGAPAYVAAKHGIIGLTRCAAVEEAPNGIRVNAVAPGHIRTPLVQRVIDREPAKEQTYRDNALLGRLGQPEEVAGAVTWLCSDAASFVTGDVISVDGGVLVR</sequence>
<dbReference type="Proteomes" id="UP000199103">
    <property type="component" value="Chromosome I"/>
</dbReference>
<dbReference type="PROSITE" id="PS00061">
    <property type="entry name" value="ADH_SHORT"/>
    <property type="match status" value="1"/>
</dbReference>
<dbReference type="PANTHER" id="PTHR24321">
    <property type="entry name" value="DEHYDROGENASES, SHORT CHAIN"/>
    <property type="match status" value="1"/>
</dbReference>
<dbReference type="InterPro" id="IPR002347">
    <property type="entry name" value="SDR_fam"/>
</dbReference>
<dbReference type="PRINTS" id="PR00081">
    <property type="entry name" value="GDHRDH"/>
</dbReference>
<dbReference type="CDD" id="cd05233">
    <property type="entry name" value="SDR_c"/>
    <property type="match status" value="1"/>
</dbReference>
<dbReference type="RefSeq" id="WP_197679861.1">
    <property type="nucleotide sequence ID" value="NZ_LT629772.1"/>
</dbReference>
<dbReference type="STRING" id="630515.SAMN04489812_5140"/>
<evidence type="ECO:0000256" key="2">
    <source>
        <dbReference type="ARBA" id="ARBA00023002"/>
    </source>
</evidence>
<evidence type="ECO:0000313" key="3">
    <source>
        <dbReference type="EMBL" id="SDT31537.1"/>
    </source>
</evidence>